<gene>
    <name evidence="3" type="ORF">V1264_000058</name>
</gene>
<reference evidence="3 4" key="1">
    <citation type="submission" date="2024-02" db="EMBL/GenBank/DDBJ databases">
        <title>Chromosome-scale genome assembly of the rough periwinkle Littorina saxatilis.</title>
        <authorList>
            <person name="De Jode A."/>
            <person name="Faria R."/>
            <person name="Formenti G."/>
            <person name="Sims Y."/>
            <person name="Smith T.P."/>
            <person name="Tracey A."/>
            <person name="Wood J.M.D."/>
            <person name="Zagrodzka Z.B."/>
            <person name="Johannesson K."/>
            <person name="Butlin R.K."/>
            <person name="Leder E.H."/>
        </authorList>
    </citation>
    <scope>NUCLEOTIDE SEQUENCE [LARGE SCALE GENOMIC DNA]</scope>
    <source>
        <strain evidence="3">Snail1</strain>
        <tissue evidence="3">Muscle</tissue>
    </source>
</reference>
<dbReference type="EMBL" id="JBAMIC010000001">
    <property type="protein sequence ID" value="KAK7113900.1"/>
    <property type="molecule type" value="Genomic_DNA"/>
</dbReference>
<feature type="transmembrane region" description="Helical" evidence="2">
    <location>
        <begin position="6"/>
        <end position="26"/>
    </location>
</feature>
<keyword evidence="2" id="KW-1133">Transmembrane helix</keyword>
<evidence type="ECO:0000313" key="4">
    <source>
        <dbReference type="Proteomes" id="UP001374579"/>
    </source>
</evidence>
<accession>A0AAN9GPA3</accession>
<feature type="compositionally biased region" description="Pro residues" evidence="1">
    <location>
        <begin position="103"/>
        <end position="113"/>
    </location>
</feature>
<keyword evidence="2" id="KW-0812">Transmembrane</keyword>
<dbReference type="AlphaFoldDB" id="A0AAN9GPA3"/>
<dbReference type="Proteomes" id="UP001374579">
    <property type="component" value="Unassembled WGS sequence"/>
</dbReference>
<protein>
    <submittedName>
        <fullName evidence="3">Uncharacterized protein</fullName>
    </submittedName>
</protein>
<organism evidence="3 4">
    <name type="scientific">Littorina saxatilis</name>
    <dbReference type="NCBI Taxonomy" id="31220"/>
    <lineage>
        <taxon>Eukaryota</taxon>
        <taxon>Metazoa</taxon>
        <taxon>Spiralia</taxon>
        <taxon>Lophotrochozoa</taxon>
        <taxon>Mollusca</taxon>
        <taxon>Gastropoda</taxon>
        <taxon>Caenogastropoda</taxon>
        <taxon>Littorinimorpha</taxon>
        <taxon>Littorinoidea</taxon>
        <taxon>Littorinidae</taxon>
        <taxon>Littorina</taxon>
    </lineage>
</organism>
<evidence type="ECO:0000256" key="1">
    <source>
        <dbReference type="SAM" id="MobiDB-lite"/>
    </source>
</evidence>
<name>A0AAN9GPA3_9CAEN</name>
<evidence type="ECO:0000256" key="2">
    <source>
        <dbReference type="SAM" id="Phobius"/>
    </source>
</evidence>
<feature type="region of interest" description="Disordered" evidence="1">
    <location>
        <begin position="77"/>
        <end position="113"/>
    </location>
</feature>
<sequence length="113" mass="12483">MLPYYAIVVLVLIVLKLLFWSTYYCLRQRRVKRMAEAGLIRQAPTPGSCYPPIVTHGHAQGVYAQANYNTTYWTPNGTTGGTHSAATPPSYQEAVKSPSLPQEAPPPYIEKAS</sequence>
<feature type="compositionally biased region" description="Polar residues" evidence="1">
    <location>
        <begin position="77"/>
        <end position="90"/>
    </location>
</feature>
<proteinExistence type="predicted"/>
<comment type="caution">
    <text evidence="3">The sequence shown here is derived from an EMBL/GenBank/DDBJ whole genome shotgun (WGS) entry which is preliminary data.</text>
</comment>
<keyword evidence="2" id="KW-0472">Membrane</keyword>
<evidence type="ECO:0000313" key="3">
    <source>
        <dbReference type="EMBL" id="KAK7113900.1"/>
    </source>
</evidence>
<keyword evidence="4" id="KW-1185">Reference proteome</keyword>